<dbReference type="Pfam" id="PF13191">
    <property type="entry name" value="AAA_16"/>
    <property type="match status" value="1"/>
</dbReference>
<dbReference type="AlphaFoldDB" id="A0A089X1E9"/>
<dbReference type="SUPFAM" id="SSF46894">
    <property type="entry name" value="C-terminal effector domain of the bipartite response regulators"/>
    <property type="match status" value="1"/>
</dbReference>
<dbReference type="GO" id="GO:0005524">
    <property type="term" value="F:ATP binding"/>
    <property type="evidence" value="ECO:0007669"/>
    <property type="project" value="UniProtKB-KW"/>
</dbReference>
<name>A0A089X1E9_STRGA</name>
<dbReference type="STRING" id="1907.SGLAU_04160"/>
<dbReference type="OrthoDB" id="5476461at2"/>
<dbReference type="GO" id="GO:0004016">
    <property type="term" value="F:adenylate cyclase activity"/>
    <property type="evidence" value="ECO:0007669"/>
    <property type="project" value="TreeGrafter"/>
</dbReference>
<dbReference type="InterPro" id="IPR041664">
    <property type="entry name" value="AAA_16"/>
</dbReference>
<dbReference type="Gene3D" id="1.10.10.10">
    <property type="entry name" value="Winged helix-like DNA-binding domain superfamily/Winged helix DNA-binding domain"/>
    <property type="match status" value="1"/>
</dbReference>
<dbReference type="SUPFAM" id="SSF52540">
    <property type="entry name" value="P-loop containing nucleoside triphosphate hydrolases"/>
    <property type="match status" value="1"/>
</dbReference>
<organism evidence="4 5">
    <name type="scientific">Streptomyces glaucescens</name>
    <dbReference type="NCBI Taxonomy" id="1907"/>
    <lineage>
        <taxon>Bacteria</taxon>
        <taxon>Bacillati</taxon>
        <taxon>Actinomycetota</taxon>
        <taxon>Actinomycetes</taxon>
        <taxon>Kitasatosporales</taxon>
        <taxon>Streptomycetaceae</taxon>
        <taxon>Streptomyces</taxon>
    </lineage>
</organism>
<evidence type="ECO:0000259" key="3">
    <source>
        <dbReference type="Pfam" id="PF13191"/>
    </source>
</evidence>
<dbReference type="EMBL" id="CP009438">
    <property type="protein sequence ID" value="AIR96858.1"/>
    <property type="molecule type" value="Genomic_DNA"/>
</dbReference>
<dbReference type="GO" id="GO:0003677">
    <property type="term" value="F:DNA binding"/>
    <property type="evidence" value="ECO:0007669"/>
    <property type="project" value="InterPro"/>
</dbReference>
<evidence type="ECO:0000256" key="2">
    <source>
        <dbReference type="ARBA" id="ARBA00022840"/>
    </source>
</evidence>
<dbReference type="PANTHER" id="PTHR16305">
    <property type="entry name" value="TESTICULAR SOLUBLE ADENYLYL CYCLASE"/>
    <property type="match status" value="1"/>
</dbReference>
<dbReference type="eggNOG" id="COG2909">
    <property type="taxonomic scope" value="Bacteria"/>
</dbReference>
<dbReference type="PANTHER" id="PTHR16305:SF35">
    <property type="entry name" value="TRANSCRIPTIONAL ACTIVATOR DOMAIN"/>
    <property type="match status" value="1"/>
</dbReference>
<dbReference type="HOGENOM" id="CLU_006850_1_0_11"/>
<dbReference type="KEGG" id="sgu:SGLAU_04160"/>
<sequence length="982" mass="106262">MASESRQPITPSRPLFERHRELRALDAALSELHRAARGARSGHSGLLAFTAPAGMGKSALLREARTRATAYGCTVLSGGGSETEQEVAFRLIRQFVQPVLATMDKAELRAFLGSWYDIVASALGLEARTLSSVPDPAGVRDGLDWVMTQLSVARKPLVLLLDDLHWADLESLSWLTSFAPRAADLPLLLVLAYRPDDLPPEAAPFRTLVERHANRPYALAPLSAAGVARIVRDEVGEGAQDVFCEECRTVTGGNPFETVELAIRLGEHDLRGTEDDLPAMRNLATAVKGPGIVRRLRSLGTATVRFAHAAAVLGAPFSPELAAGLAAVGAAQAAQSVEKLRAARILAEGEGPGGTLDFVHPLIATAIYRDVPDALRGGMHNAAVVAIRSAGLGPTAAARHLLELPCEGKPEAVDWLREAAHAYLCAGAPEAARRLLSRALQEPPLPEDRAPLLHELARATFLIDPRATVVHLREALTEPRIEPRLRASIVFLLSQALAHTDRMEEAAALAAAEAQRTEDARVRLRMLADHFVWSMFRTDEPGSADRSRRLAKLAGRLPGRSPEERRILGLRAWDALLRGEARQSVLRYAEDALRGGMSWTDDDRGFEIPVSVALAFMYCDQPRRAEELFHDGMTDCESKGWRGSHLAVGRTLFGYIRFRRGDLTGAEHWVRDGLRTAERVEGAVPAQWFAVGILVQTLLARGRIADARRVADEHRYGQVVPNAVIYPDPRTVYAELLLAEGRHAEAARLLEEVGEWLDGRDWRNPSWCPWRLDLSAALARTAPDRAARIAREAVAHARDFGAASVIGQALRVEADVTGGRAALGLYAEAVEHLEQSPSAYELARALVGHGAALCGEGRLQDAADRLYQGLEVAVHCGAEALAARARQELSAAGLRPLPLRYPQTDTLTGHERRAAELAAQGRAASVVAKELRLTEQGVRQLLSAVYRKLGTDPAGLVDALRALPRPRSAGLHSCGAGAAPGR</sequence>
<accession>A0A089X1E9</accession>
<dbReference type="InterPro" id="IPR027417">
    <property type="entry name" value="P-loop_NTPase"/>
</dbReference>
<evidence type="ECO:0000256" key="1">
    <source>
        <dbReference type="ARBA" id="ARBA00022741"/>
    </source>
</evidence>
<evidence type="ECO:0000313" key="4">
    <source>
        <dbReference type="EMBL" id="AIR96858.1"/>
    </source>
</evidence>
<proteinExistence type="predicted"/>
<keyword evidence="1" id="KW-0547">Nucleotide-binding</keyword>
<reference evidence="5" key="1">
    <citation type="journal article" date="2015" name="J. Biotechnol.">
        <title>Complete genome sequence of the actinobacterium Streptomyces glaucescens GLA.O (DSM 40922) consisting of a linear chromosome and one linear plasmid.</title>
        <authorList>
            <person name="Ortseifen V."/>
            <person name="Winkler A."/>
            <person name="Albersmeier A."/>
            <person name="Wendler S."/>
            <person name="Puhler A."/>
            <person name="Kalinowski J."/>
            <person name="Ruckert C."/>
        </authorList>
    </citation>
    <scope>NUCLEOTIDE SEQUENCE [LARGE SCALE GENOMIC DNA]</scope>
    <source>
        <strain evidence="5">DSM 40922 / GLA O</strain>
    </source>
</reference>
<feature type="domain" description="Orc1-like AAA ATPase" evidence="3">
    <location>
        <begin position="26"/>
        <end position="190"/>
    </location>
</feature>
<dbReference type="GO" id="GO:0006355">
    <property type="term" value="P:regulation of DNA-templated transcription"/>
    <property type="evidence" value="ECO:0007669"/>
    <property type="project" value="InterPro"/>
</dbReference>
<dbReference type="Proteomes" id="UP000029482">
    <property type="component" value="Chromosome"/>
</dbReference>
<keyword evidence="2" id="KW-0067">ATP-binding</keyword>
<gene>
    <name evidence="4" type="ORF">SGLAU_04160</name>
</gene>
<dbReference type="InterPro" id="IPR016032">
    <property type="entry name" value="Sig_transdc_resp-reg_C-effctor"/>
</dbReference>
<dbReference type="InterPro" id="IPR036388">
    <property type="entry name" value="WH-like_DNA-bd_sf"/>
</dbReference>
<dbReference type="RefSeq" id="WP_052413602.1">
    <property type="nucleotide sequence ID" value="NZ_CP009438.1"/>
</dbReference>
<protein>
    <submittedName>
        <fullName evidence="4">Transcriptional regulator</fullName>
    </submittedName>
</protein>
<keyword evidence="5" id="KW-1185">Reference proteome</keyword>
<evidence type="ECO:0000313" key="5">
    <source>
        <dbReference type="Proteomes" id="UP000029482"/>
    </source>
</evidence>
<dbReference type="GO" id="GO:0005737">
    <property type="term" value="C:cytoplasm"/>
    <property type="evidence" value="ECO:0007669"/>
    <property type="project" value="TreeGrafter"/>
</dbReference>